<dbReference type="RefSeq" id="WP_013513318.1">
    <property type="nucleotide sequence ID" value="NC_014844.1"/>
</dbReference>
<dbReference type="InterPro" id="IPR003660">
    <property type="entry name" value="HAMP_dom"/>
</dbReference>
<evidence type="ECO:0000259" key="12">
    <source>
        <dbReference type="PROSITE" id="PS50885"/>
    </source>
</evidence>
<dbReference type="Gene3D" id="1.10.287.950">
    <property type="entry name" value="Methyl-accepting chemotaxis protein"/>
    <property type="match status" value="1"/>
</dbReference>
<dbReference type="PROSITE" id="PS50111">
    <property type="entry name" value="CHEMOTAXIS_TRANSDUC_2"/>
    <property type="match status" value="1"/>
</dbReference>
<dbReference type="PROSITE" id="PS50885">
    <property type="entry name" value="HAMP"/>
    <property type="match status" value="1"/>
</dbReference>
<keyword evidence="14" id="KW-1185">Reference proteome</keyword>
<keyword evidence="6 10" id="KW-0472">Membrane</keyword>
<evidence type="ECO:0000256" key="3">
    <source>
        <dbReference type="ARBA" id="ARBA00022500"/>
    </source>
</evidence>
<sequence>MRAIHNLGVGQRLILVISVVILVLLGSVVTDVNLSTKSLTLSISDKILSQNSRTVASTLSGWLNDRLRYLTLAAENQSVIEAALGGDFEAATAWLTKAREADPSLESLFVHDAQGISVVTTNPGGRGKSYVTQEYFTTIIKQGKPSYISNIVLSPVSKQPRVAIAVQIRDQGRTVGYVGMSVMASAFTAEYIDPVKVGSEGYCFILDPEGRILAHPNKDLIFQDLSDRDFIQTMMARKSGFIEYQWQGLTKFMAFSQVPETGWIVALAADQSDLMADASQLQTRLLLTGAAGLVLAVLVLFFISRRLITRPLTVIAAQAGSISEGNLDVRFEGSFSGEMLLLKEAFERMAAQLQSIVGDVHAAAEQVSAGGEELSATAQDLSIGANNQAQAVDKLSSAMEEMTASIGQNAENARETETLASQAADGAQEGGEAVAQAVSAMTEIADKITIIEDIARQTNLLALNAAIEAARAGEHGKGFAVVAAEVRKLAERSGAAAAEIGQLSASSNQVANKAGKMLEKLVPDIRKTAELIHEISAATMEQNVGAEEINAAIQDLDTVVQRNAATSEEVASTSEELAGQSVQLQQTIGFFRLKDRSAPRRQAASGPRVARTAPAALPAAGKAGDDGDFERF</sequence>
<evidence type="ECO:0000256" key="10">
    <source>
        <dbReference type="SAM" id="Phobius"/>
    </source>
</evidence>
<proteinExistence type="inferred from homology"/>
<dbReference type="Pfam" id="PF00672">
    <property type="entry name" value="HAMP"/>
    <property type="match status" value="1"/>
</dbReference>
<keyword evidence="2" id="KW-1003">Cell membrane</keyword>
<dbReference type="Pfam" id="PF00015">
    <property type="entry name" value="MCPsignal"/>
    <property type="match status" value="1"/>
</dbReference>
<comment type="similarity">
    <text evidence="7">Belongs to the methyl-accepting chemotaxis (MCP) protein family.</text>
</comment>
<dbReference type="KEGG" id="das:Daes_0356"/>
<evidence type="ECO:0000256" key="4">
    <source>
        <dbReference type="ARBA" id="ARBA00022692"/>
    </source>
</evidence>
<dbReference type="Pfam" id="PF02743">
    <property type="entry name" value="dCache_1"/>
    <property type="match status" value="1"/>
</dbReference>
<dbReference type="GO" id="GO:0005886">
    <property type="term" value="C:plasma membrane"/>
    <property type="evidence" value="ECO:0007669"/>
    <property type="project" value="UniProtKB-SubCell"/>
</dbReference>
<dbReference type="CDD" id="cd11386">
    <property type="entry name" value="MCP_signal"/>
    <property type="match status" value="1"/>
</dbReference>
<protein>
    <submittedName>
        <fullName evidence="13">Chemotaxis sensory transducer</fullName>
    </submittedName>
</protein>
<dbReference type="OrthoDB" id="5415757at2"/>
<dbReference type="GO" id="GO:0006935">
    <property type="term" value="P:chemotaxis"/>
    <property type="evidence" value="ECO:0007669"/>
    <property type="project" value="UniProtKB-KW"/>
</dbReference>
<dbReference type="CDD" id="cd06225">
    <property type="entry name" value="HAMP"/>
    <property type="match status" value="1"/>
</dbReference>
<keyword evidence="8" id="KW-0807">Transducer</keyword>
<organism evidence="13 14">
    <name type="scientific">Pseudodesulfovibrio aespoeensis (strain ATCC 700646 / DSM 10631 / Aspo-2)</name>
    <name type="common">Desulfovibrio aespoeensis</name>
    <dbReference type="NCBI Taxonomy" id="643562"/>
    <lineage>
        <taxon>Bacteria</taxon>
        <taxon>Pseudomonadati</taxon>
        <taxon>Thermodesulfobacteriota</taxon>
        <taxon>Desulfovibrionia</taxon>
        <taxon>Desulfovibrionales</taxon>
        <taxon>Desulfovibrionaceae</taxon>
    </lineage>
</organism>
<dbReference type="InterPro" id="IPR033479">
    <property type="entry name" value="dCache_1"/>
</dbReference>
<dbReference type="Proteomes" id="UP000002191">
    <property type="component" value="Chromosome"/>
</dbReference>
<dbReference type="GO" id="GO:0007165">
    <property type="term" value="P:signal transduction"/>
    <property type="evidence" value="ECO:0007669"/>
    <property type="project" value="UniProtKB-KW"/>
</dbReference>
<dbReference type="PANTHER" id="PTHR43531">
    <property type="entry name" value="PROTEIN ICFG"/>
    <property type="match status" value="1"/>
</dbReference>
<evidence type="ECO:0000256" key="8">
    <source>
        <dbReference type="PROSITE-ProRule" id="PRU00284"/>
    </source>
</evidence>
<evidence type="ECO:0000313" key="13">
    <source>
        <dbReference type="EMBL" id="ADU61381.1"/>
    </source>
</evidence>
<evidence type="ECO:0000259" key="11">
    <source>
        <dbReference type="PROSITE" id="PS50111"/>
    </source>
</evidence>
<keyword evidence="4 10" id="KW-0812">Transmembrane</keyword>
<dbReference type="FunFam" id="1.10.287.950:FF:000001">
    <property type="entry name" value="Methyl-accepting chemotaxis sensory transducer"/>
    <property type="match status" value="1"/>
</dbReference>
<evidence type="ECO:0000256" key="2">
    <source>
        <dbReference type="ARBA" id="ARBA00022475"/>
    </source>
</evidence>
<dbReference type="InterPro" id="IPR004089">
    <property type="entry name" value="MCPsignal_dom"/>
</dbReference>
<evidence type="ECO:0000313" key="14">
    <source>
        <dbReference type="Proteomes" id="UP000002191"/>
    </source>
</evidence>
<evidence type="ECO:0000256" key="1">
    <source>
        <dbReference type="ARBA" id="ARBA00004651"/>
    </source>
</evidence>
<dbReference type="CDD" id="cd12914">
    <property type="entry name" value="PDC1_DGC_like"/>
    <property type="match status" value="1"/>
</dbReference>
<dbReference type="STRING" id="643562.Daes_0356"/>
<feature type="compositionally biased region" description="Basic and acidic residues" evidence="9">
    <location>
        <begin position="623"/>
        <end position="632"/>
    </location>
</feature>
<dbReference type="Gene3D" id="3.30.450.20">
    <property type="entry name" value="PAS domain"/>
    <property type="match status" value="2"/>
</dbReference>
<feature type="domain" description="Methyl-accepting transducer" evidence="11">
    <location>
        <begin position="363"/>
        <end position="578"/>
    </location>
</feature>
<evidence type="ECO:0000256" key="6">
    <source>
        <dbReference type="ARBA" id="ARBA00023136"/>
    </source>
</evidence>
<dbReference type="InterPro" id="IPR051310">
    <property type="entry name" value="MCP_chemotaxis"/>
</dbReference>
<dbReference type="SUPFAM" id="SSF58104">
    <property type="entry name" value="Methyl-accepting chemotaxis protein (MCP) signaling domain"/>
    <property type="match status" value="1"/>
</dbReference>
<dbReference type="eggNOG" id="COG0840">
    <property type="taxonomic scope" value="Bacteria"/>
</dbReference>
<dbReference type="SUPFAM" id="SSF103190">
    <property type="entry name" value="Sensory domain-like"/>
    <property type="match status" value="1"/>
</dbReference>
<feature type="domain" description="HAMP" evidence="12">
    <location>
        <begin position="306"/>
        <end position="358"/>
    </location>
</feature>
<dbReference type="AlphaFoldDB" id="E6VWH5"/>
<name>E6VWH5_PSEA9</name>
<dbReference type="HOGENOM" id="CLU_000445_107_12_7"/>
<dbReference type="EMBL" id="CP002431">
    <property type="protein sequence ID" value="ADU61381.1"/>
    <property type="molecule type" value="Genomic_DNA"/>
</dbReference>
<feature type="compositionally biased region" description="Low complexity" evidence="9">
    <location>
        <begin position="613"/>
        <end position="622"/>
    </location>
</feature>
<evidence type="ECO:0000256" key="5">
    <source>
        <dbReference type="ARBA" id="ARBA00022989"/>
    </source>
</evidence>
<reference evidence="13 14" key="2">
    <citation type="journal article" date="2014" name="Genome Announc.">
        <title>Complete Genome Sequence of the Subsurface, Mesophilic Sulfate-Reducing Bacterium Desulfovibrio aespoeensis Aspo-2.</title>
        <authorList>
            <person name="Pedersen K."/>
            <person name="Bengtsson A."/>
            <person name="Edlund J."/>
            <person name="Rabe L."/>
            <person name="Hazen T."/>
            <person name="Chakraborty R."/>
            <person name="Goodwin L."/>
            <person name="Shapiro N."/>
        </authorList>
    </citation>
    <scope>NUCLEOTIDE SEQUENCE [LARGE SCALE GENOMIC DNA]</scope>
    <source>
        <strain evidence="14">ATCC 700646 / DSM 10631 / Aspo-2</strain>
    </source>
</reference>
<comment type="subcellular location">
    <subcellularLocation>
        <location evidence="1">Cell membrane</location>
        <topology evidence="1">Multi-pass membrane protein</topology>
    </subcellularLocation>
</comment>
<reference evidence="14" key="1">
    <citation type="submission" date="2010-12" db="EMBL/GenBank/DDBJ databases">
        <title>Complete sequence of Desulfovibrio aespoeensis Aspo-2.</title>
        <authorList>
            <consortium name="US DOE Joint Genome Institute"/>
            <person name="Lucas S."/>
            <person name="Copeland A."/>
            <person name="Lapidus A."/>
            <person name="Cheng J.-F."/>
            <person name="Goodwin L."/>
            <person name="Pitluck S."/>
            <person name="Chertkov O."/>
            <person name="Misra M."/>
            <person name="Detter J.C."/>
            <person name="Han C."/>
            <person name="Tapia R."/>
            <person name="Land M."/>
            <person name="Hauser L."/>
            <person name="Kyrpides N."/>
            <person name="Ivanova N."/>
            <person name="Ovchinnikova G."/>
            <person name="Pedersen K."/>
            <person name="Jagevall S."/>
            <person name="Hazen T."/>
            <person name="Woyke T."/>
        </authorList>
    </citation>
    <scope>NUCLEOTIDE SEQUENCE [LARGE SCALE GENOMIC DNA]</scope>
    <source>
        <strain evidence="14">ATCC 700646 / DSM 10631 / Aspo-2</strain>
    </source>
</reference>
<keyword evidence="3" id="KW-0145">Chemotaxis</keyword>
<dbReference type="InterPro" id="IPR029151">
    <property type="entry name" value="Sensor-like_sf"/>
</dbReference>
<keyword evidence="5 10" id="KW-1133">Transmembrane helix</keyword>
<evidence type="ECO:0000256" key="9">
    <source>
        <dbReference type="SAM" id="MobiDB-lite"/>
    </source>
</evidence>
<evidence type="ECO:0000256" key="7">
    <source>
        <dbReference type="ARBA" id="ARBA00029447"/>
    </source>
</evidence>
<accession>E6VWH5</accession>
<dbReference type="SMART" id="SM00283">
    <property type="entry name" value="MA"/>
    <property type="match status" value="1"/>
</dbReference>
<dbReference type="CDD" id="cd12912">
    <property type="entry name" value="PDC2_MCP_like"/>
    <property type="match status" value="1"/>
</dbReference>
<dbReference type="GO" id="GO:0004888">
    <property type="term" value="F:transmembrane signaling receptor activity"/>
    <property type="evidence" value="ECO:0007669"/>
    <property type="project" value="TreeGrafter"/>
</dbReference>
<gene>
    <name evidence="13" type="ordered locus">Daes_0356</name>
</gene>
<dbReference type="SMART" id="SM00304">
    <property type="entry name" value="HAMP"/>
    <property type="match status" value="1"/>
</dbReference>
<feature type="region of interest" description="Disordered" evidence="9">
    <location>
        <begin position="595"/>
        <end position="632"/>
    </location>
</feature>
<feature type="transmembrane region" description="Helical" evidence="10">
    <location>
        <begin position="285"/>
        <end position="303"/>
    </location>
</feature>
<dbReference type="PANTHER" id="PTHR43531:SF11">
    <property type="entry name" value="METHYL-ACCEPTING CHEMOTAXIS PROTEIN 3"/>
    <property type="match status" value="1"/>
</dbReference>